<dbReference type="SUPFAM" id="SSF51430">
    <property type="entry name" value="NAD(P)-linked oxidoreductase"/>
    <property type="match status" value="1"/>
</dbReference>
<gene>
    <name evidence="3" type="ORF">ACA1_208970</name>
</gene>
<dbReference type="AlphaFoldDB" id="L8H0T9"/>
<evidence type="ECO:0000313" key="3">
    <source>
        <dbReference type="EMBL" id="ELR17986.1"/>
    </source>
</evidence>
<name>L8H0T9_ACACF</name>
<feature type="region of interest" description="Disordered" evidence="1">
    <location>
        <begin position="466"/>
        <end position="487"/>
    </location>
</feature>
<keyword evidence="4" id="KW-1185">Reference proteome</keyword>
<dbReference type="OMA" id="KCAAWAK"/>
<dbReference type="RefSeq" id="XP_004340003.1">
    <property type="nucleotide sequence ID" value="XM_004339955.1"/>
</dbReference>
<proteinExistence type="predicted"/>
<sequence>MASKLPPFSKIGFGTYRTGLEVPGHAAAMRTCLMGGINVIDTSTNFLDGDAERLITVVMHTMAEEVDALPRPLLRQDVVIVSKAGYIQGKTLHRFQSGEFRVPESDVITYSTDCLHSIHPNFIRDQIAQSLERLGTDYIDVYLLHNPEYYLLKNVTTESPEAQVALHRQRMFERIKSAFEELEHEAGRGRIRSYGISSNSFSLKETDPFFLPYEGLLELAAQAAQAAGNMTHSFSTVQFPANILEQEGLKGCGQWAHDHGLRVLVNRPLNAFTAQGSFRLASYARPEAYQRVRDEVIAHFSSRGDTWAIVNLIRELDQMQTEFGSTFHYEHALAQNIIPVMKQTIRALFLQESDTTLLQQFLDVYKEMVRHHCSMRTEKFVEELGIGYRRPRRAVEENGGAAAADEVGTGASRELRPAAVSESDQVPLEEFCLGWLVRQPQVDCVLNGITRESYARTALSLLRRVSEAQPPSTSTIPTPVPGTAVST</sequence>
<evidence type="ECO:0000256" key="1">
    <source>
        <dbReference type="SAM" id="MobiDB-lite"/>
    </source>
</evidence>
<accession>L8H0T9</accession>
<evidence type="ECO:0000259" key="2">
    <source>
        <dbReference type="Pfam" id="PF00248"/>
    </source>
</evidence>
<organism evidence="3 4">
    <name type="scientific">Acanthamoeba castellanii (strain ATCC 30010 / Neff)</name>
    <dbReference type="NCBI Taxonomy" id="1257118"/>
    <lineage>
        <taxon>Eukaryota</taxon>
        <taxon>Amoebozoa</taxon>
        <taxon>Discosea</taxon>
        <taxon>Longamoebia</taxon>
        <taxon>Centramoebida</taxon>
        <taxon>Acanthamoebidae</taxon>
        <taxon>Acanthamoeba</taxon>
    </lineage>
</organism>
<dbReference type="Pfam" id="PF00248">
    <property type="entry name" value="Aldo_ket_red"/>
    <property type="match status" value="1"/>
</dbReference>
<evidence type="ECO:0000313" key="4">
    <source>
        <dbReference type="Proteomes" id="UP000011083"/>
    </source>
</evidence>
<reference evidence="3 4" key="1">
    <citation type="journal article" date="2013" name="Genome Biol.">
        <title>Genome of Acanthamoeba castellanii highlights extensive lateral gene transfer and early evolution of tyrosine kinase signaling.</title>
        <authorList>
            <person name="Clarke M."/>
            <person name="Lohan A.J."/>
            <person name="Liu B."/>
            <person name="Lagkouvardos I."/>
            <person name="Roy S."/>
            <person name="Zafar N."/>
            <person name="Bertelli C."/>
            <person name="Schilde C."/>
            <person name="Kianianmomeni A."/>
            <person name="Burglin T.R."/>
            <person name="Frech C."/>
            <person name="Turcotte B."/>
            <person name="Kopec K.O."/>
            <person name="Synnott J.M."/>
            <person name="Choo C."/>
            <person name="Paponov I."/>
            <person name="Finkler A."/>
            <person name="Soon Heng Tan C."/>
            <person name="Hutchins A.P."/>
            <person name="Weinmeier T."/>
            <person name="Rattei T."/>
            <person name="Chu J.S."/>
            <person name="Gimenez G."/>
            <person name="Irimia M."/>
            <person name="Rigden D.J."/>
            <person name="Fitzpatrick D.A."/>
            <person name="Lorenzo-Morales J."/>
            <person name="Bateman A."/>
            <person name="Chiu C.H."/>
            <person name="Tang P."/>
            <person name="Hegemann P."/>
            <person name="Fromm H."/>
            <person name="Raoult D."/>
            <person name="Greub G."/>
            <person name="Miranda-Saavedra D."/>
            <person name="Chen N."/>
            <person name="Nash P."/>
            <person name="Ginger M.L."/>
            <person name="Horn M."/>
            <person name="Schaap P."/>
            <person name="Caler L."/>
            <person name="Loftus B."/>
        </authorList>
    </citation>
    <scope>NUCLEOTIDE SEQUENCE [LARGE SCALE GENOMIC DNA]</scope>
    <source>
        <strain evidence="3 4">Neff</strain>
    </source>
</reference>
<dbReference type="Gene3D" id="3.20.20.100">
    <property type="entry name" value="NADP-dependent oxidoreductase domain"/>
    <property type="match status" value="1"/>
</dbReference>
<dbReference type="KEGG" id="acan:ACA1_208970"/>
<dbReference type="STRING" id="1257118.L8H0T9"/>
<dbReference type="EMBL" id="KB007966">
    <property type="protein sequence ID" value="ELR17986.1"/>
    <property type="molecule type" value="Genomic_DNA"/>
</dbReference>
<dbReference type="PANTHER" id="PTHR43312:SF1">
    <property type="entry name" value="NADP-DEPENDENT OXIDOREDUCTASE DOMAIN-CONTAINING PROTEIN"/>
    <property type="match status" value="1"/>
</dbReference>
<dbReference type="CDD" id="cd19099">
    <property type="entry name" value="AKR_unchar"/>
    <property type="match status" value="1"/>
</dbReference>
<dbReference type="InterPro" id="IPR053135">
    <property type="entry name" value="AKR2_Oxidoreductase"/>
</dbReference>
<feature type="domain" description="NADP-dependent oxidoreductase" evidence="2">
    <location>
        <begin position="10"/>
        <end position="201"/>
    </location>
</feature>
<protein>
    <submittedName>
        <fullName evidence="3">Oxidoreductase like protein</fullName>
    </submittedName>
</protein>
<dbReference type="InterPro" id="IPR023210">
    <property type="entry name" value="NADP_OxRdtase_dom"/>
</dbReference>
<dbReference type="PANTHER" id="PTHR43312">
    <property type="entry name" value="D-THREO-ALDOSE 1-DEHYDROGENASE"/>
    <property type="match status" value="1"/>
</dbReference>
<feature type="compositionally biased region" description="Low complexity" evidence="1">
    <location>
        <begin position="470"/>
        <end position="487"/>
    </location>
</feature>
<dbReference type="Proteomes" id="UP000011083">
    <property type="component" value="Unassembled WGS sequence"/>
</dbReference>
<dbReference type="VEuPathDB" id="AmoebaDB:ACA1_208970"/>
<dbReference type="GeneID" id="14918678"/>
<dbReference type="OrthoDB" id="48988at2759"/>
<dbReference type="InterPro" id="IPR036812">
    <property type="entry name" value="NAD(P)_OxRdtase_dom_sf"/>
</dbReference>